<evidence type="ECO:0000313" key="1">
    <source>
        <dbReference type="EMBL" id="GIU43273.1"/>
    </source>
</evidence>
<dbReference type="Proteomes" id="UP000887104">
    <property type="component" value="Unassembled WGS sequence"/>
</dbReference>
<reference evidence="1" key="1">
    <citation type="submission" date="2021-05" db="EMBL/GenBank/DDBJ databases">
        <title>Molecular characterization for Shewanella algae harboring chromosomal blaOXA-55-like strains isolated from clinical and environment sample.</title>
        <authorList>
            <person name="Ohama Y."/>
            <person name="Aoki K."/>
            <person name="Harada S."/>
            <person name="Moriya K."/>
            <person name="Ishii Y."/>
            <person name="Tateda K."/>
        </authorList>
    </citation>
    <scope>NUCLEOTIDE SEQUENCE</scope>
    <source>
        <strain evidence="1">JCM 11563</strain>
    </source>
</reference>
<name>A0ABQ4P792_9GAMM</name>
<proteinExistence type="predicted"/>
<accession>A0ABQ4P792</accession>
<protein>
    <submittedName>
        <fullName evidence="1">Uncharacterized protein</fullName>
    </submittedName>
</protein>
<comment type="caution">
    <text evidence="1">The sequence shown here is derived from an EMBL/GenBank/DDBJ whole genome shotgun (WGS) entry which is preliminary data.</text>
</comment>
<gene>
    <name evidence="1" type="ORF">TUM4438_11800</name>
</gene>
<evidence type="ECO:0000313" key="2">
    <source>
        <dbReference type="Proteomes" id="UP000887104"/>
    </source>
</evidence>
<keyword evidence="2" id="KW-1185">Reference proteome</keyword>
<sequence>MLKHNAQIHKKTAYAVFFSLVSPSKGFSFMPALTALAETVEHIRPSISPKIPLTLAIYTTDLLFGSRVIAY</sequence>
<dbReference type="EMBL" id="BPEY01000014">
    <property type="protein sequence ID" value="GIU43273.1"/>
    <property type="molecule type" value="Genomic_DNA"/>
</dbReference>
<organism evidence="1 2">
    <name type="scientific">Shewanella sairae</name>
    <dbReference type="NCBI Taxonomy" id="190310"/>
    <lineage>
        <taxon>Bacteria</taxon>
        <taxon>Pseudomonadati</taxon>
        <taxon>Pseudomonadota</taxon>
        <taxon>Gammaproteobacteria</taxon>
        <taxon>Alteromonadales</taxon>
        <taxon>Shewanellaceae</taxon>
        <taxon>Shewanella</taxon>
    </lineage>
</organism>